<dbReference type="InterPro" id="IPR013785">
    <property type="entry name" value="Aldolase_TIM"/>
</dbReference>
<evidence type="ECO:0000256" key="4">
    <source>
        <dbReference type="ARBA" id="ARBA00023004"/>
    </source>
</evidence>
<dbReference type="Pfam" id="PF04055">
    <property type="entry name" value="Radical_SAM"/>
    <property type="match status" value="1"/>
</dbReference>
<proteinExistence type="predicted"/>
<dbReference type="InterPro" id="IPR006638">
    <property type="entry name" value="Elp3/MiaA/NifB-like_rSAM"/>
</dbReference>
<comment type="caution">
    <text evidence="7">The sequence shown here is derived from an EMBL/GenBank/DDBJ whole genome shotgun (WGS) entry which is preliminary data.</text>
</comment>
<keyword evidence="3" id="KW-0479">Metal-binding</keyword>
<dbReference type="RefSeq" id="WP_279533596.1">
    <property type="nucleotide sequence ID" value="NZ_CP104579.1"/>
</dbReference>
<dbReference type="GO" id="GO:0051536">
    <property type="term" value="F:iron-sulfur cluster binding"/>
    <property type="evidence" value="ECO:0007669"/>
    <property type="project" value="UniProtKB-KW"/>
</dbReference>
<dbReference type="GO" id="GO:0003824">
    <property type="term" value="F:catalytic activity"/>
    <property type="evidence" value="ECO:0007669"/>
    <property type="project" value="InterPro"/>
</dbReference>
<keyword evidence="5" id="KW-0411">Iron-sulfur</keyword>
<keyword evidence="2" id="KW-0949">S-adenosyl-L-methionine</keyword>
<dbReference type="PANTHER" id="PTHR43409">
    <property type="entry name" value="ANAEROBIC MAGNESIUM-PROTOPORPHYRIN IX MONOMETHYL ESTER CYCLASE-RELATED"/>
    <property type="match status" value="1"/>
</dbReference>
<dbReference type="PROSITE" id="PS51918">
    <property type="entry name" value="RADICAL_SAM"/>
    <property type="match status" value="1"/>
</dbReference>
<dbReference type="AlphaFoldDB" id="A0AA42Q7K9"/>
<accession>A0AA42Q7K9</accession>
<dbReference type="SUPFAM" id="SSF102114">
    <property type="entry name" value="Radical SAM enzymes"/>
    <property type="match status" value="1"/>
</dbReference>
<reference evidence="7" key="1">
    <citation type="submission" date="2022-09" db="EMBL/GenBank/DDBJ databases">
        <title>Intensive care unit water sources are persistently colonized with multi-drug resistant bacteria and are the site of extensive horizontal gene transfer of antibiotic resistance genes.</title>
        <authorList>
            <person name="Diorio-Toth L."/>
        </authorList>
    </citation>
    <scope>NUCLEOTIDE SEQUENCE</scope>
    <source>
        <strain evidence="7">GD03704</strain>
    </source>
</reference>
<feature type="domain" description="Radical SAM core" evidence="6">
    <location>
        <begin position="17"/>
        <end position="245"/>
    </location>
</feature>
<dbReference type="GO" id="GO:0046872">
    <property type="term" value="F:metal ion binding"/>
    <property type="evidence" value="ECO:0007669"/>
    <property type="project" value="UniProtKB-KW"/>
</dbReference>
<dbReference type="InterPro" id="IPR058240">
    <property type="entry name" value="rSAM_sf"/>
</dbReference>
<evidence type="ECO:0000256" key="1">
    <source>
        <dbReference type="ARBA" id="ARBA00001966"/>
    </source>
</evidence>
<dbReference type="SFLD" id="SFLDS00029">
    <property type="entry name" value="Radical_SAM"/>
    <property type="match status" value="2"/>
</dbReference>
<keyword evidence="4" id="KW-0408">Iron</keyword>
<name>A0AA42Q7K9_ECTOL</name>
<organism evidence="7 8">
    <name type="scientific">Ectopseudomonas oleovorans</name>
    <name type="common">Pseudomonas oleovorans</name>
    <dbReference type="NCBI Taxonomy" id="301"/>
    <lineage>
        <taxon>Bacteria</taxon>
        <taxon>Pseudomonadati</taxon>
        <taxon>Pseudomonadota</taxon>
        <taxon>Gammaproteobacteria</taxon>
        <taxon>Pseudomonadales</taxon>
        <taxon>Pseudomonadaceae</taxon>
        <taxon>Ectopseudomonas</taxon>
    </lineage>
</organism>
<evidence type="ECO:0000256" key="3">
    <source>
        <dbReference type="ARBA" id="ARBA00022723"/>
    </source>
</evidence>
<dbReference type="CDD" id="cd01335">
    <property type="entry name" value="Radical_SAM"/>
    <property type="match status" value="1"/>
</dbReference>
<protein>
    <submittedName>
        <fullName evidence="7">Radical SAM protein</fullName>
    </submittedName>
</protein>
<dbReference type="PANTHER" id="PTHR43409:SF4">
    <property type="entry name" value="RADICAL SAM SUPERFAMILY PROTEIN"/>
    <property type="match status" value="1"/>
</dbReference>
<dbReference type="EMBL" id="JAOCJE010000001">
    <property type="protein sequence ID" value="MDH1337781.1"/>
    <property type="molecule type" value="Genomic_DNA"/>
</dbReference>
<sequence>MSATFPIAYIEPVFRPPSEAQSLILPVTNGCSWNQCTFCEMYTAPQKKFCARDEAQVLEEIRRAGEQLIVNRVFLADGDALVLPTRRLLAILQAIREYMPEVRRVSSYCLPRNLRKKSVDELKELADAGLKMAYVGCESGDDEVLARVNKGETFESSLSALDKLGQAGITRSVMILNGLGGQVLSDQHADNSARLMNEAQPEYLSTLVVSFPMGEARFREQFTDYQPLTQLQLFGEVERLLQGLELQQTVFRSDHASNYLVLKGNLGRDKARLLAQVREAIERPQQANLRQEWQRGL</sequence>
<dbReference type="SMART" id="SM00729">
    <property type="entry name" value="Elp3"/>
    <property type="match status" value="1"/>
</dbReference>
<evidence type="ECO:0000313" key="7">
    <source>
        <dbReference type="EMBL" id="MDH1337781.1"/>
    </source>
</evidence>
<dbReference type="SFLD" id="SFLDG01095">
    <property type="entry name" value="Uncharacterised_Radical_SAM_Su"/>
    <property type="match status" value="1"/>
</dbReference>
<comment type="cofactor">
    <cofactor evidence="1">
        <name>[4Fe-4S] cluster</name>
        <dbReference type="ChEBI" id="CHEBI:49883"/>
    </cofactor>
</comment>
<gene>
    <name evidence="7" type="ORF">N5J11_00520</name>
</gene>
<evidence type="ECO:0000256" key="5">
    <source>
        <dbReference type="ARBA" id="ARBA00023014"/>
    </source>
</evidence>
<dbReference type="InterPro" id="IPR051198">
    <property type="entry name" value="BchE-like"/>
</dbReference>
<dbReference type="Gene3D" id="3.20.20.70">
    <property type="entry name" value="Aldolase class I"/>
    <property type="match status" value="1"/>
</dbReference>
<dbReference type="SFLD" id="SFLDG01082">
    <property type="entry name" value="B12-binding_domain_containing"/>
    <property type="match status" value="1"/>
</dbReference>
<evidence type="ECO:0000256" key="2">
    <source>
        <dbReference type="ARBA" id="ARBA00022691"/>
    </source>
</evidence>
<evidence type="ECO:0000313" key="8">
    <source>
        <dbReference type="Proteomes" id="UP001161697"/>
    </source>
</evidence>
<dbReference type="InterPro" id="IPR007197">
    <property type="entry name" value="rSAM"/>
</dbReference>
<evidence type="ECO:0000259" key="6">
    <source>
        <dbReference type="PROSITE" id="PS51918"/>
    </source>
</evidence>
<dbReference type="Proteomes" id="UP001161697">
    <property type="component" value="Unassembled WGS sequence"/>
</dbReference>